<protein>
    <recommendedName>
        <fullName evidence="3">Restriction endonuclease type IV Mrr domain-containing protein</fullName>
    </recommendedName>
</protein>
<reference evidence="2" key="1">
    <citation type="journal article" date="2017" name="Med. Chem. Commun.">
        <title>Nonomuraea sp. ATCC 55076 harbours the largest actinomycete chromosome to date and the kistamicin biosynthetic gene cluster.</title>
        <authorList>
            <person name="Nazari B."/>
            <person name="Forneris C.C."/>
            <person name="Gibson M.I."/>
            <person name="Moon K."/>
            <person name="Schramma K.R."/>
            <person name="Seyedsayamdost M.R."/>
        </authorList>
    </citation>
    <scope>NUCLEOTIDE SEQUENCE [LARGE SCALE GENOMIC DNA]</scope>
    <source>
        <strain evidence="2">ATCC 55076</strain>
    </source>
</reference>
<gene>
    <name evidence="1" type="ORF">BKM31_18435</name>
</gene>
<organism evidence="1 2">
    <name type="scientific">[Actinomadura] parvosata subsp. kistnae</name>
    <dbReference type="NCBI Taxonomy" id="1909395"/>
    <lineage>
        <taxon>Bacteria</taxon>
        <taxon>Bacillati</taxon>
        <taxon>Actinomycetota</taxon>
        <taxon>Actinomycetes</taxon>
        <taxon>Streptosporangiales</taxon>
        <taxon>Streptosporangiaceae</taxon>
        <taxon>Nonomuraea</taxon>
    </lineage>
</organism>
<keyword evidence="2" id="KW-1185">Reference proteome</keyword>
<dbReference type="AlphaFoldDB" id="A0A1U9ZZ23"/>
<proteinExistence type="predicted"/>
<accession>A0A1U9ZZ23</accession>
<evidence type="ECO:0000313" key="1">
    <source>
        <dbReference type="EMBL" id="AQZ63177.1"/>
    </source>
</evidence>
<evidence type="ECO:0000313" key="2">
    <source>
        <dbReference type="Proteomes" id="UP000190797"/>
    </source>
</evidence>
<dbReference type="EMBL" id="CP017717">
    <property type="protein sequence ID" value="AQZ63177.1"/>
    <property type="molecule type" value="Genomic_DNA"/>
</dbReference>
<dbReference type="KEGG" id="noa:BKM31_18435"/>
<evidence type="ECO:0008006" key="3">
    <source>
        <dbReference type="Google" id="ProtNLM"/>
    </source>
</evidence>
<dbReference type="Proteomes" id="UP000190797">
    <property type="component" value="Chromosome"/>
</dbReference>
<sequence length="579" mass="62710">MPGETVEEFVAAMLLLRHPHGNRITPSRGDRGVDIRIANPDGYDIYQVKRFCRPLTSRQVTDVENSWQRFVDETLPTLPVRSWTLVTPWNPTHERLAWLERLTAGSGLRISWMDRDHLDGMAADHPALIAYYFGDGGERIQHLMAQALQGGRDMPDPGQVPAESLLTAAIERYEGLASALTDVDPFYRYEFDVREGRVSELPWDGDVLGDDLTAFLRYLQLNERHYLVMRLVARAVESFSLRPITGSLELQVPVDSAERQAVEEFLRYGAPLADIDGTITHSSGPPGLPDESGPGRLSFMVAAGAAGDRPDLEVRLVAADGTVLHALDLVQVRASRGVDGPGIWLAGQDPGGLLHLQFLVNAGDRDTFRLQVDLDDLVGKTPAQVLPAMRLLAALAPDTTLLLAVRGGPAYSPRWQPEASSLALHARRQLRVLEALQVIQSHSYQRIVIPAPSSTSNEELAGIIQLAHLLQGGQIDATWPQVDFPIPANAGPPPEGEFSVAILHELNARVGGRQIPLGMYQCVTYLAARIADPAEAAAAQAGDSIRLLPGSTDRALITVVSAAEALAALAARGGAPPTG</sequence>
<name>A0A1U9ZZ23_9ACTN</name>